<dbReference type="Proteomes" id="UP000289455">
    <property type="component" value="Unassembled WGS sequence"/>
</dbReference>
<dbReference type="EMBL" id="SDHY01000001">
    <property type="protein sequence ID" value="RXK52171.1"/>
    <property type="molecule type" value="Genomic_DNA"/>
</dbReference>
<protein>
    <recommendedName>
        <fullName evidence="3">WbqC family protein</fullName>
    </recommendedName>
</protein>
<organism evidence="1 2">
    <name type="scientific">Aquirufa rosea</name>
    <dbReference type="NCBI Taxonomy" id="2509241"/>
    <lineage>
        <taxon>Bacteria</taxon>
        <taxon>Pseudomonadati</taxon>
        <taxon>Bacteroidota</taxon>
        <taxon>Cytophagia</taxon>
        <taxon>Cytophagales</taxon>
        <taxon>Flectobacillaceae</taxon>
        <taxon>Aquirufa</taxon>
    </lineage>
</organism>
<dbReference type="AlphaFoldDB" id="A0A4Q1C261"/>
<gene>
    <name evidence="1" type="ORF">ESB04_00510</name>
</gene>
<dbReference type="Pfam" id="PF08889">
    <property type="entry name" value="WbqC"/>
    <property type="match status" value="1"/>
</dbReference>
<proteinExistence type="predicted"/>
<evidence type="ECO:0000313" key="1">
    <source>
        <dbReference type="EMBL" id="RXK52171.1"/>
    </source>
</evidence>
<evidence type="ECO:0000313" key="2">
    <source>
        <dbReference type="Proteomes" id="UP000289455"/>
    </source>
</evidence>
<reference evidence="1 2" key="1">
    <citation type="submission" date="2019-01" db="EMBL/GenBank/DDBJ databases">
        <title>Cytophagaceae bacterium strain CAR-16.</title>
        <authorList>
            <person name="Chen W.-M."/>
        </authorList>
    </citation>
    <scope>NUCLEOTIDE SEQUENCE [LARGE SCALE GENOMIC DNA]</scope>
    <source>
        <strain evidence="1 2">CAR-16</strain>
    </source>
</reference>
<sequence>MRIEIHYLPNIEYVSLLLRQEDIQFEVHENFPKQTFRNRAHILGANGVQTLIVPIQHAPQGKQLTKEVRIDYAQNWVKVHQGAIQAAYGKAPYFEHFEPFIRAIFAKKINFLVDLNIEFLELYARVLGKKWNYSLTESFQIEENDVFWNYIQAKQDWKNRSVYKELAYTQCFGEKFQANLSLLDLLMNQGRDANLFLG</sequence>
<dbReference type="OrthoDB" id="1523452at2"/>
<keyword evidence="2" id="KW-1185">Reference proteome</keyword>
<name>A0A4Q1C261_9BACT</name>
<dbReference type="InterPro" id="IPR014985">
    <property type="entry name" value="WbqC"/>
</dbReference>
<comment type="caution">
    <text evidence="1">The sequence shown here is derived from an EMBL/GenBank/DDBJ whole genome shotgun (WGS) entry which is preliminary data.</text>
</comment>
<accession>A0A4Q1C261</accession>
<evidence type="ECO:0008006" key="3">
    <source>
        <dbReference type="Google" id="ProtNLM"/>
    </source>
</evidence>
<dbReference type="RefSeq" id="WP_129025166.1">
    <property type="nucleotide sequence ID" value="NZ_SDHY01000001.1"/>
</dbReference>